<feature type="binding site" evidence="19">
    <location>
        <position position="26"/>
    </location>
    <ligand>
        <name>Mg(2+)</name>
        <dbReference type="ChEBI" id="CHEBI:18420"/>
        <label>2</label>
    </ligand>
</feature>
<dbReference type="InterPro" id="IPR000422">
    <property type="entry name" value="DHBP_synthase_RibB"/>
</dbReference>
<dbReference type="SUPFAM" id="SSF55821">
    <property type="entry name" value="YrdC/RibB"/>
    <property type="match status" value="1"/>
</dbReference>
<feature type="binding site" evidence="19">
    <location>
        <position position="270"/>
    </location>
    <ligand>
        <name>GTP</name>
        <dbReference type="ChEBI" id="CHEBI:37565"/>
    </ligand>
</feature>
<comment type="similarity">
    <text evidence="19">In the C-terminal section; belongs to the GTP cyclohydrolase II family.</text>
</comment>
<keyword evidence="9 19" id="KW-0547">Nucleotide-binding</keyword>
<protein>
    <recommendedName>
        <fullName evidence="19">Riboflavin biosynthesis protein RibBA</fullName>
    </recommendedName>
    <domain>
        <recommendedName>
            <fullName evidence="19">3,4-dihydroxy-2-butanone 4-phosphate synthase</fullName>
            <shortName evidence="19">DHBP synthase</shortName>
            <ecNumber evidence="19">4.1.99.12</ecNumber>
        </recommendedName>
    </domain>
    <domain>
        <recommendedName>
            <fullName evidence="19">GTP cyclohydrolase-2</fullName>
            <ecNumber evidence="19">3.5.4.25</ecNumber>
        </recommendedName>
        <alternativeName>
            <fullName evidence="19">GTP cyclohydrolase II</fullName>
        </alternativeName>
    </domain>
</protein>
<keyword evidence="10 19" id="KW-0378">Hydrolase</keyword>
<feature type="binding site" evidence="19">
    <location>
        <begin position="292"/>
        <end position="294"/>
    </location>
    <ligand>
        <name>GTP</name>
        <dbReference type="ChEBI" id="CHEBI:37565"/>
    </ligand>
</feature>
<keyword evidence="8 19" id="KW-0479">Metal-binding</keyword>
<comment type="catalytic activity">
    <reaction evidence="1 19">
        <text>D-ribulose 5-phosphate = (2S)-2-hydroxy-3-oxobutyl phosphate + formate + H(+)</text>
        <dbReference type="Rhea" id="RHEA:18457"/>
        <dbReference type="ChEBI" id="CHEBI:15378"/>
        <dbReference type="ChEBI" id="CHEBI:15740"/>
        <dbReference type="ChEBI" id="CHEBI:58121"/>
        <dbReference type="ChEBI" id="CHEBI:58830"/>
        <dbReference type="EC" id="4.1.99.12"/>
    </reaction>
</comment>
<evidence type="ECO:0000259" key="20">
    <source>
        <dbReference type="Pfam" id="PF00925"/>
    </source>
</evidence>
<feature type="binding site" evidence="19">
    <location>
        <position position="254"/>
    </location>
    <ligand>
        <name>Zn(2+)</name>
        <dbReference type="ChEBI" id="CHEBI:29105"/>
        <note>catalytic</note>
    </ligand>
</feature>
<dbReference type="UniPathway" id="UPA00275">
    <property type="reaction ID" value="UER00399"/>
</dbReference>
<evidence type="ECO:0000256" key="17">
    <source>
        <dbReference type="ARBA" id="ARBA00043932"/>
    </source>
</evidence>
<keyword evidence="14 19" id="KW-0464">Manganese</keyword>
<feature type="site" description="Essential for DHBP synthase activity" evidence="19">
    <location>
        <position position="161"/>
    </location>
</feature>
<evidence type="ECO:0000256" key="1">
    <source>
        <dbReference type="ARBA" id="ARBA00000141"/>
    </source>
</evidence>
<comment type="cofactor">
    <cofactor evidence="19">
        <name>Zn(2+)</name>
        <dbReference type="ChEBI" id="CHEBI:29105"/>
    </cofactor>
    <text evidence="19">Binds 1 zinc ion per subunit.</text>
</comment>
<feature type="binding site" evidence="19">
    <location>
        <begin position="137"/>
        <end position="141"/>
    </location>
    <ligand>
        <name>D-ribulose 5-phosphate</name>
        <dbReference type="ChEBI" id="CHEBI:58121"/>
    </ligand>
</feature>
<dbReference type="HAMAP" id="MF_00180">
    <property type="entry name" value="RibB"/>
    <property type="match status" value="1"/>
</dbReference>
<dbReference type="GO" id="GO:0009231">
    <property type="term" value="P:riboflavin biosynthetic process"/>
    <property type="evidence" value="ECO:0007669"/>
    <property type="project" value="UniProtKB-UniRule"/>
</dbReference>
<evidence type="ECO:0000256" key="9">
    <source>
        <dbReference type="ARBA" id="ARBA00022741"/>
    </source>
</evidence>
<dbReference type="EC" id="4.1.99.12" evidence="19"/>
<feature type="binding site" evidence="19">
    <location>
        <position position="314"/>
    </location>
    <ligand>
        <name>GTP</name>
        <dbReference type="ChEBI" id="CHEBI:37565"/>
    </ligand>
</feature>
<evidence type="ECO:0000256" key="5">
    <source>
        <dbReference type="ARBA" id="ARBA00004904"/>
    </source>
</evidence>
<feature type="binding site" evidence="19">
    <location>
        <position position="30"/>
    </location>
    <ligand>
        <name>D-ribulose 5-phosphate</name>
        <dbReference type="ChEBI" id="CHEBI:58121"/>
    </ligand>
</feature>
<evidence type="ECO:0000256" key="10">
    <source>
        <dbReference type="ARBA" id="ARBA00022801"/>
    </source>
</evidence>
<evidence type="ECO:0000256" key="7">
    <source>
        <dbReference type="ARBA" id="ARBA00022619"/>
    </source>
</evidence>
<feature type="binding site" evidence="19">
    <location>
        <position position="26"/>
    </location>
    <ligand>
        <name>Mg(2+)</name>
        <dbReference type="ChEBI" id="CHEBI:18420"/>
        <label>1</label>
    </ligand>
</feature>
<evidence type="ECO:0000256" key="8">
    <source>
        <dbReference type="ARBA" id="ARBA00022723"/>
    </source>
</evidence>
<feature type="binding site" evidence="19">
    <location>
        <begin position="249"/>
        <end position="253"/>
    </location>
    <ligand>
        <name>GTP</name>
        <dbReference type="ChEBI" id="CHEBI:37565"/>
    </ligand>
</feature>
<evidence type="ECO:0000256" key="12">
    <source>
        <dbReference type="ARBA" id="ARBA00022842"/>
    </source>
</evidence>
<dbReference type="PANTHER" id="PTHR21327:SF18">
    <property type="entry name" value="3,4-DIHYDROXY-2-BUTANONE 4-PHOSPHATE SYNTHASE"/>
    <property type="match status" value="1"/>
</dbReference>
<dbReference type="OrthoDB" id="9793111at2"/>
<dbReference type="NCBIfam" id="NF001591">
    <property type="entry name" value="PRK00393.1"/>
    <property type="match status" value="1"/>
</dbReference>
<feature type="binding site" evidence="19">
    <location>
        <position position="349"/>
    </location>
    <ligand>
        <name>GTP</name>
        <dbReference type="ChEBI" id="CHEBI:37565"/>
    </ligand>
</feature>
<keyword evidence="12 19" id="KW-0460">Magnesium</keyword>
<feature type="active site" description="Proton acceptor; for GTP cyclohydrolase activity" evidence="19">
    <location>
        <position position="326"/>
    </location>
</feature>
<evidence type="ECO:0000256" key="14">
    <source>
        <dbReference type="ARBA" id="ARBA00023211"/>
    </source>
</evidence>
<comment type="similarity">
    <text evidence="6 19">In the N-terminal section; belongs to the DHBP synthase family.</text>
</comment>
<dbReference type="HAMAP" id="MF_00179">
    <property type="entry name" value="RibA"/>
    <property type="match status" value="1"/>
</dbReference>
<comment type="pathway">
    <text evidence="4 19">Cofactor biosynthesis; riboflavin biosynthesis; 5-amino-6-(D-ribitylamino)uracil from GTP: step 1/4.</text>
</comment>
<evidence type="ECO:0000256" key="6">
    <source>
        <dbReference type="ARBA" id="ARBA00005520"/>
    </source>
</evidence>
<comment type="cofactor">
    <cofactor evidence="19">
        <name>Mg(2+)</name>
        <dbReference type="ChEBI" id="CHEBI:18420"/>
    </cofactor>
    <cofactor evidence="19">
        <name>Mn(2+)</name>
        <dbReference type="ChEBI" id="CHEBI:29035"/>
    </cofactor>
    <text evidence="19">Binds 2 divalent metal cations per subunit. Magnesium or manganese.</text>
</comment>
<evidence type="ECO:0000313" key="22">
    <source>
        <dbReference type="Proteomes" id="UP000591941"/>
    </source>
</evidence>
<feature type="binding site" evidence="19">
    <location>
        <position position="265"/>
    </location>
    <ligand>
        <name>Zn(2+)</name>
        <dbReference type="ChEBI" id="CHEBI:29105"/>
        <note>catalytic</note>
    </ligand>
</feature>
<comment type="catalytic activity">
    <reaction evidence="18 19">
        <text>GTP + 4 H2O = 2,5-diamino-6-hydroxy-4-(5-phosphoribosylamino)-pyrimidine + formate + 2 phosphate + 3 H(+)</text>
        <dbReference type="Rhea" id="RHEA:23704"/>
        <dbReference type="ChEBI" id="CHEBI:15377"/>
        <dbReference type="ChEBI" id="CHEBI:15378"/>
        <dbReference type="ChEBI" id="CHEBI:15740"/>
        <dbReference type="ChEBI" id="CHEBI:37565"/>
        <dbReference type="ChEBI" id="CHEBI:43474"/>
        <dbReference type="ChEBI" id="CHEBI:58614"/>
        <dbReference type="EC" id="3.5.4.25"/>
    </reaction>
</comment>
<dbReference type="AlphaFoldDB" id="A0A841R248"/>
<feature type="binding site" evidence="19">
    <location>
        <position position="140"/>
    </location>
    <ligand>
        <name>Mg(2+)</name>
        <dbReference type="ChEBI" id="CHEBI:18420"/>
        <label>2</label>
    </ligand>
</feature>
<feature type="domain" description="GTP cyclohydrolase II" evidence="20">
    <location>
        <begin position="205"/>
        <end position="368"/>
    </location>
</feature>
<dbReference type="EC" id="3.5.4.25" evidence="19"/>
<evidence type="ECO:0000256" key="16">
    <source>
        <dbReference type="ARBA" id="ARBA00023268"/>
    </source>
</evidence>
<gene>
    <name evidence="19" type="primary">ribBA</name>
    <name evidence="21" type="ORF">HNR45_000191</name>
</gene>
<dbReference type="NCBIfam" id="TIGR00505">
    <property type="entry name" value="ribA"/>
    <property type="match status" value="1"/>
</dbReference>
<evidence type="ECO:0000256" key="13">
    <source>
        <dbReference type="ARBA" id="ARBA00023134"/>
    </source>
</evidence>
<dbReference type="GO" id="GO:0000287">
    <property type="term" value="F:magnesium ion binding"/>
    <property type="evidence" value="ECO:0007669"/>
    <property type="project" value="UniProtKB-UniRule"/>
</dbReference>
<dbReference type="FunFam" id="3.90.870.10:FF:000001">
    <property type="entry name" value="Riboflavin biosynthesis protein RibBA"/>
    <property type="match status" value="1"/>
</dbReference>
<name>A0A841R248_9FIRM</name>
<feature type="active site" description="Nucleophile; for GTP cyclohydrolase activity" evidence="19">
    <location>
        <position position="328"/>
    </location>
</feature>
<dbReference type="RefSeq" id="WP_024049209.1">
    <property type="nucleotide sequence ID" value="NZ_CABWNB010000001.1"/>
</dbReference>
<evidence type="ECO:0000256" key="4">
    <source>
        <dbReference type="ARBA" id="ARBA00004853"/>
    </source>
</evidence>
<dbReference type="FunFam" id="3.40.50.10990:FF:000001">
    <property type="entry name" value="Riboflavin biosynthesis protein RibBA"/>
    <property type="match status" value="1"/>
</dbReference>
<feature type="binding site" evidence="19">
    <location>
        <begin position="25"/>
        <end position="26"/>
    </location>
    <ligand>
        <name>D-ribulose 5-phosphate</name>
        <dbReference type="ChEBI" id="CHEBI:58121"/>
    </ligand>
</feature>
<dbReference type="NCBIfam" id="NF006803">
    <property type="entry name" value="PRK09311.1"/>
    <property type="match status" value="1"/>
</dbReference>
<comment type="function">
    <text evidence="3 19">Catalyzes the conversion of D-ribulose 5-phosphate to formate and 3,4-dihydroxy-2-butanone 4-phosphate.</text>
</comment>
<feature type="binding site" evidence="19">
    <location>
        <position position="161"/>
    </location>
    <ligand>
        <name>D-ribulose 5-phosphate</name>
        <dbReference type="ChEBI" id="CHEBI:58121"/>
    </ligand>
</feature>
<keyword evidence="22" id="KW-1185">Reference proteome</keyword>
<evidence type="ECO:0000256" key="19">
    <source>
        <dbReference type="HAMAP-Rule" id="MF_01283"/>
    </source>
</evidence>
<keyword evidence="11 19" id="KW-0862">Zinc</keyword>
<dbReference type="InterPro" id="IPR036144">
    <property type="entry name" value="RibA-like_sf"/>
</dbReference>
<evidence type="ECO:0000313" key="21">
    <source>
        <dbReference type="EMBL" id="MBB6477169.1"/>
    </source>
</evidence>
<dbReference type="HAMAP" id="MF_01283">
    <property type="entry name" value="RibBA"/>
    <property type="match status" value="1"/>
</dbReference>
<dbReference type="InterPro" id="IPR017945">
    <property type="entry name" value="DHBP_synth_RibB-like_a/b_dom"/>
</dbReference>
<evidence type="ECO:0000256" key="18">
    <source>
        <dbReference type="ARBA" id="ARBA00049295"/>
    </source>
</evidence>
<keyword evidence="15 19" id="KW-0456">Lyase</keyword>
<dbReference type="EMBL" id="JACHHI010000001">
    <property type="protein sequence ID" value="MBB6477169.1"/>
    <property type="molecule type" value="Genomic_DNA"/>
</dbReference>
<keyword evidence="16 19" id="KW-0511">Multifunctional enzyme</keyword>
<dbReference type="Pfam" id="PF00926">
    <property type="entry name" value="DHBP_synthase"/>
    <property type="match status" value="1"/>
</dbReference>
<dbReference type="Gene3D" id="3.90.870.10">
    <property type="entry name" value="DHBP synthase"/>
    <property type="match status" value="1"/>
</dbReference>
<dbReference type="GeneID" id="93485480"/>
<feature type="site" description="Essential for DHBP synthase activity" evidence="19">
    <location>
        <position position="123"/>
    </location>
</feature>
<dbReference type="InterPro" id="IPR000926">
    <property type="entry name" value="RibA"/>
</dbReference>
<dbReference type="Gene3D" id="3.40.50.10990">
    <property type="entry name" value="GTP cyclohydrolase II"/>
    <property type="match status" value="1"/>
</dbReference>
<dbReference type="GO" id="GO:0030145">
    <property type="term" value="F:manganese ion binding"/>
    <property type="evidence" value="ECO:0007669"/>
    <property type="project" value="UniProtKB-UniRule"/>
</dbReference>
<dbReference type="GO" id="GO:0005829">
    <property type="term" value="C:cytosol"/>
    <property type="evidence" value="ECO:0007669"/>
    <property type="project" value="TreeGrafter"/>
</dbReference>
<evidence type="ECO:0000256" key="11">
    <source>
        <dbReference type="ARBA" id="ARBA00022833"/>
    </source>
</evidence>
<dbReference type="InterPro" id="IPR016299">
    <property type="entry name" value="Riboflavin_synth_RibBA"/>
</dbReference>
<evidence type="ECO:0000256" key="15">
    <source>
        <dbReference type="ARBA" id="ARBA00023239"/>
    </source>
</evidence>
<dbReference type="PIRSF" id="PIRSF001259">
    <property type="entry name" value="RibA"/>
    <property type="match status" value="1"/>
</dbReference>
<proteinExistence type="inferred from homology"/>
<comment type="pathway">
    <text evidence="5 19">Cofactor biosynthesis; riboflavin biosynthesis; 2-hydroxy-3-oxobutyl phosphate from D-ribulose 5-phosphate: step 1/1.</text>
</comment>
<feature type="region of interest" description="DHBP synthase" evidence="19">
    <location>
        <begin position="1"/>
        <end position="198"/>
    </location>
</feature>
<feature type="binding site" evidence="19">
    <location>
        <position position="267"/>
    </location>
    <ligand>
        <name>Zn(2+)</name>
        <dbReference type="ChEBI" id="CHEBI:29105"/>
        <note>catalytic</note>
    </ligand>
</feature>
<reference evidence="21 22" key="1">
    <citation type="submission" date="2020-08" db="EMBL/GenBank/DDBJ databases">
        <title>Genomic Encyclopedia of Type Strains, Phase IV (KMG-IV): sequencing the most valuable type-strain genomes for metagenomic binning, comparative biology and taxonomic classification.</title>
        <authorList>
            <person name="Goeker M."/>
        </authorList>
    </citation>
    <scope>NUCLEOTIDE SEQUENCE [LARGE SCALE GENOMIC DNA]</scope>
    <source>
        <strain evidence="21 22">DSM 21255</strain>
    </source>
</reference>
<keyword evidence="7 19" id="KW-0686">Riboflavin biosynthesis</keyword>
<comment type="function">
    <text evidence="17 19">Catalyzes the conversion of GTP to 2,5-diamino-6-ribosylamino-4(3H)-pyrimidinone 5'-phosphate (DARP), formate and pyrophosphate.</text>
</comment>
<feature type="region of interest" description="GTP cyclohydrolase II" evidence="19">
    <location>
        <begin position="199"/>
        <end position="394"/>
    </location>
</feature>
<dbReference type="SUPFAM" id="SSF142695">
    <property type="entry name" value="RibA-like"/>
    <property type="match status" value="1"/>
</dbReference>
<accession>A0A841R248</accession>
<dbReference type="CDD" id="cd00641">
    <property type="entry name" value="GTP_cyclohydro2"/>
    <property type="match status" value="1"/>
</dbReference>
<dbReference type="Proteomes" id="UP000591941">
    <property type="component" value="Unassembled WGS sequence"/>
</dbReference>
<comment type="cofactor">
    <cofactor evidence="2">
        <name>Mn(2+)</name>
        <dbReference type="ChEBI" id="CHEBI:29035"/>
    </cofactor>
</comment>
<evidence type="ECO:0000256" key="2">
    <source>
        <dbReference type="ARBA" id="ARBA00001936"/>
    </source>
</evidence>
<organism evidence="21 22">
    <name type="scientific">Negativicoccus succinicivorans</name>
    <dbReference type="NCBI Taxonomy" id="620903"/>
    <lineage>
        <taxon>Bacteria</taxon>
        <taxon>Bacillati</taxon>
        <taxon>Bacillota</taxon>
        <taxon>Negativicutes</taxon>
        <taxon>Veillonellales</taxon>
        <taxon>Veillonellaceae</taxon>
        <taxon>Negativicoccus</taxon>
    </lineage>
</organism>
<keyword evidence="13 19" id="KW-0342">GTP-binding</keyword>
<dbReference type="NCBIfam" id="TIGR00506">
    <property type="entry name" value="ribB"/>
    <property type="match status" value="1"/>
</dbReference>
<comment type="caution">
    <text evidence="21">The sequence shown here is derived from an EMBL/GenBank/DDBJ whole genome shotgun (WGS) entry which is preliminary data.</text>
</comment>
<dbReference type="GO" id="GO:0005525">
    <property type="term" value="F:GTP binding"/>
    <property type="evidence" value="ECO:0007669"/>
    <property type="project" value="UniProtKB-KW"/>
</dbReference>
<dbReference type="GO" id="GO:0008686">
    <property type="term" value="F:3,4-dihydroxy-2-butanone-4-phosphate synthase activity"/>
    <property type="evidence" value="ECO:0007669"/>
    <property type="project" value="UniProtKB-UniRule"/>
</dbReference>
<dbReference type="GO" id="GO:0003935">
    <property type="term" value="F:GTP cyclohydrolase II activity"/>
    <property type="evidence" value="ECO:0007669"/>
    <property type="project" value="UniProtKB-UniRule"/>
</dbReference>
<dbReference type="PANTHER" id="PTHR21327">
    <property type="entry name" value="GTP CYCLOHYDROLASE II-RELATED"/>
    <property type="match status" value="1"/>
</dbReference>
<dbReference type="Pfam" id="PF00925">
    <property type="entry name" value="GTP_cyclohydro2"/>
    <property type="match status" value="1"/>
</dbReference>
<dbReference type="GO" id="GO:0008270">
    <property type="term" value="F:zinc ion binding"/>
    <property type="evidence" value="ECO:0007669"/>
    <property type="project" value="UniProtKB-UniRule"/>
</dbReference>
<feature type="binding site" evidence="19">
    <location>
        <position position="354"/>
    </location>
    <ligand>
        <name>GTP</name>
        <dbReference type="ChEBI" id="CHEBI:37565"/>
    </ligand>
</feature>
<evidence type="ECO:0000256" key="3">
    <source>
        <dbReference type="ARBA" id="ARBA00002284"/>
    </source>
</evidence>
<sequence length="394" mass="43958">MDSIQQALNDLKSGKMIIVVDDEKRENEGDLVMAAQFATTEAINFMTKAARGIICVPMKSKDLERLEIPQMVEENTDNHQTAFTVSVDHIHTGTGVSPHDRALTIKELLNPAAKGNDFRRPGHVFPLRVREGGVFVRSGHTEASIDLMELADLYPAAVICEITADDGTMMRRPELQQFAKIHGLTMISVAQIYEYRKQSEEMVRRVATAKLPTAYGEFTIYVYENTLDSFNHLAIVKGDINGKEDVLTRIHSECLTGDVFGSCRCDCGEQLHAALRQIEAAGAGVVIYMRQEGRGIGLVNKIRAYKLQEEGFDTVEANEQLGFPADLREYSLSARILKDLGVKSIRLLTNNPAKIDNLEKNGVTVTARESIVIPPNDFDREYLKTKEDKMGHIF</sequence>
<dbReference type="InterPro" id="IPR032677">
    <property type="entry name" value="GTP_cyclohydro_II"/>
</dbReference>